<evidence type="ECO:0000259" key="1">
    <source>
        <dbReference type="PROSITE" id="PS50206"/>
    </source>
</evidence>
<dbReference type="InterPro" id="IPR036873">
    <property type="entry name" value="Rhodanese-like_dom_sf"/>
</dbReference>
<dbReference type="SMART" id="SM00450">
    <property type="entry name" value="RHOD"/>
    <property type="match status" value="1"/>
</dbReference>
<dbReference type="SUPFAM" id="SSF52821">
    <property type="entry name" value="Rhodanese/Cell cycle control phosphatase"/>
    <property type="match status" value="1"/>
</dbReference>
<accession>A0ABM1BNS2</accession>
<organism evidence="2 3">
    <name type="scientific">Limulus polyphemus</name>
    <name type="common">Atlantic horseshoe crab</name>
    <dbReference type="NCBI Taxonomy" id="6850"/>
    <lineage>
        <taxon>Eukaryota</taxon>
        <taxon>Metazoa</taxon>
        <taxon>Ecdysozoa</taxon>
        <taxon>Arthropoda</taxon>
        <taxon>Chelicerata</taxon>
        <taxon>Merostomata</taxon>
        <taxon>Xiphosura</taxon>
        <taxon>Limulidae</taxon>
        <taxon>Limulus</taxon>
    </lineage>
</organism>
<gene>
    <name evidence="3" type="primary">LOC106469752</name>
</gene>
<dbReference type="RefSeq" id="XP_013785716.1">
    <property type="nucleotide sequence ID" value="XM_013930262.2"/>
</dbReference>
<name>A0ABM1BNS2_LIMPO</name>
<sequence length="208" mass="23475">MAVAFARCTSTTSKLFLRWCNLSKSRTLFLYKAFPKQHVNPPTTACVSTCCTRDRVVCTLSSPPEFSNDEIFVTPCSLLIKRRYCTSIKGRDITFEDLEALVHGGDIQLIDVREPKEIEEYGTIPNSINIPLGQVKDALLMSEDVFENKYRVAKPHQFDANIVFFGLGPIKARAALHLADKFGFNRARTYSGGWEDFTKKTGQPLKRT</sequence>
<dbReference type="InterPro" id="IPR001763">
    <property type="entry name" value="Rhodanese-like_dom"/>
</dbReference>
<proteinExistence type="predicted"/>
<keyword evidence="2" id="KW-1185">Reference proteome</keyword>
<dbReference type="PROSITE" id="PS50206">
    <property type="entry name" value="RHODANESE_3"/>
    <property type="match status" value="1"/>
</dbReference>
<dbReference type="Gene3D" id="3.40.250.10">
    <property type="entry name" value="Rhodanese-like domain"/>
    <property type="match status" value="1"/>
</dbReference>
<reference evidence="3" key="1">
    <citation type="submission" date="2025-08" db="UniProtKB">
        <authorList>
            <consortium name="RefSeq"/>
        </authorList>
    </citation>
    <scope>IDENTIFICATION</scope>
    <source>
        <tissue evidence="3">Muscle</tissue>
    </source>
</reference>
<evidence type="ECO:0000313" key="2">
    <source>
        <dbReference type="Proteomes" id="UP000694941"/>
    </source>
</evidence>
<dbReference type="PANTHER" id="PTHR44086:SF10">
    <property type="entry name" value="THIOSULFATE SULFURTRANSFERASE_RHODANESE-LIKE DOMAIN-CONTAINING PROTEIN 3"/>
    <property type="match status" value="1"/>
</dbReference>
<protein>
    <submittedName>
        <fullName evidence="3">Thiosulfate sulfurtransferase/rhodanese-like domain-containing protein 3</fullName>
    </submittedName>
</protein>
<dbReference type="PANTHER" id="PTHR44086">
    <property type="entry name" value="THIOSULFATE SULFURTRANSFERASE RDL2, MITOCHONDRIAL-RELATED"/>
    <property type="match status" value="1"/>
</dbReference>
<dbReference type="GeneID" id="106469752"/>
<dbReference type="Proteomes" id="UP000694941">
    <property type="component" value="Unplaced"/>
</dbReference>
<dbReference type="Pfam" id="PF00581">
    <property type="entry name" value="Rhodanese"/>
    <property type="match status" value="1"/>
</dbReference>
<evidence type="ECO:0000313" key="3">
    <source>
        <dbReference type="RefSeq" id="XP_013785716.1"/>
    </source>
</evidence>
<feature type="domain" description="Rhodanese" evidence="1">
    <location>
        <begin position="103"/>
        <end position="206"/>
    </location>
</feature>